<protein>
    <submittedName>
        <fullName evidence="2 3">Glutathione S-transferase</fullName>
        <ecNumber evidence="3">2.5.1.18</ecNumber>
    </submittedName>
</protein>
<dbReference type="SUPFAM" id="SSF47616">
    <property type="entry name" value="GST C-terminal domain-like"/>
    <property type="match status" value="1"/>
</dbReference>
<dbReference type="EMBL" id="CYTV01000018">
    <property type="protein sequence ID" value="CUJ14582.1"/>
    <property type="molecule type" value="Genomic_DNA"/>
</dbReference>
<evidence type="ECO:0000313" key="5">
    <source>
        <dbReference type="Proteomes" id="UP000092950"/>
    </source>
</evidence>
<dbReference type="AlphaFoldDB" id="A0A0J6BTT4"/>
<keyword evidence="3" id="KW-0808">Transferase</keyword>
<dbReference type="PANTHER" id="PTHR44051">
    <property type="entry name" value="GLUTATHIONE S-TRANSFERASE-RELATED"/>
    <property type="match status" value="1"/>
</dbReference>
<dbReference type="PANTHER" id="PTHR44051:SF8">
    <property type="entry name" value="GLUTATHIONE S-TRANSFERASE GSTA"/>
    <property type="match status" value="1"/>
</dbReference>
<evidence type="ECO:0000313" key="3">
    <source>
        <dbReference type="EMBL" id="CUJ14582.1"/>
    </source>
</evidence>
<dbReference type="InterPro" id="IPR036282">
    <property type="entry name" value="Glutathione-S-Trfase_C_sf"/>
</dbReference>
<accession>A0A0J6BTT4</accession>
<dbReference type="Pfam" id="PF13409">
    <property type="entry name" value="GST_N_2"/>
    <property type="match status" value="1"/>
</dbReference>
<evidence type="ECO:0000313" key="4">
    <source>
        <dbReference type="Proteomes" id="UP000053096"/>
    </source>
</evidence>
<dbReference type="Gene3D" id="3.40.30.10">
    <property type="entry name" value="Glutaredoxin"/>
    <property type="match status" value="1"/>
</dbReference>
<dbReference type="PROSITE" id="PS50404">
    <property type="entry name" value="GST_NTER"/>
    <property type="match status" value="1"/>
</dbReference>
<dbReference type="InterPro" id="IPR004045">
    <property type="entry name" value="Glutathione_S-Trfase_N"/>
</dbReference>
<dbReference type="Gene3D" id="1.20.1050.10">
    <property type="match status" value="1"/>
</dbReference>
<dbReference type="KEGG" id="bpdz:BBN53_10400"/>
<dbReference type="EMBL" id="CP016440">
    <property type="protein sequence ID" value="ANY16269.1"/>
    <property type="molecule type" value="Genomic_DNA"/>
</dbReference>
<dbReference type="CDD" id="cd03057">
    <property type="entry name" value="GST_N_Beta"/>
    <property type="match status" value="1"/>
</dbReference>
<organism evidence="3 4">
    <name type="scientific">Bordetella pseudohinzii</name>
    <dbReference type="NCBI Taxonomy" id="1331258"/>
    <lineage>
        <taxon>Bacteria</taxon>
        <taxon>Pseudomonadati</taxon>
        <taxon>Pseudomonadota</taxon>
        <taxon>Betaproteobacteria</taxon>
        <taxon>Burkholderiales</taxon>
        <taxon>Alcaligenaceae</taxon>
        <taxon>Bordetella</taxon>
    </lineage>
</organism>
<feature type="domain" description="GST N-terminal" evidence="1">
    <location>
        <begin position="1"/>
        <end position="83"/>
    </location>
</feature>
<evidence type="ECO:0000259" key="1">
    <source>
        <dbReference type="PROSITE" id="PS50404"/>
    </source>
</evidence>
<sequence length="211" mass="23570">MSDMELIGSRGCGSAIVEMALEQANMPYRLTDLPYLKPGPGRDRLLSLNTAGQVPTLVLPDGQVMTESAAIMLHLNDIAPAAGLIPPKGQERARCWNLLIRLVSSIYPTFTYSDIPENWTTAGPPAQRLRQTVRQRREQLWREFESQTGEPHVLGRRYSVLDLYVAVMTHWYPGRAWFEAECPRIHAAALRAAESPVVAGVLARHFDPPLE</sequence>
<name>A0A0J6BTT4_9BORD</name>
<proteinExistence type="predicted"/>
<dbReference type="InterPro" id="IPR036249">
    <property type="entry name" value="Thioredoxin-like_sf"/>
</dbReference>
<dbReference type="OrthoDB" id="5508354at2"/>
<dbReference type="SUPFAM" id="SSF52833">
    <property type="entry name" value="Thioredoxin-like"/>
    <property type="match status" value="1"/>
</dbReference>
<evidence type="ECO:0000313" key="2">
    <source>
        <dbReference type="EMBL" id="ANY16269.1"/>
    </source>
</evidence>
<dbReference type="RefSeq" id="WP_043211673.1">
    <property type="nucleotide sequence ID" value="NZ_CAJGUP010000221.1"/>
</dbReference>
<dbReference type="Proteomes" id="UP000053096">
    <property type="component" value="Unassembled WGS sequence"/>
</dbReference>
<keyword evidence="5" id="KW-1185">Reference proteome</keyword>
<reference evidence="3 4" key="1">
    <citation type="submission" date="2015-09" db="EMBL/GenBank/DDBJ databases">
        <authorList>
            <person name="Jackson K.R."/>
            <person name="Lunt B.L."/>
            <person name="Fisher J.N.B."/>
            <person name="Gardner A.V."/>
            <person name="Bailey M.E."/>
            <person name="Deus L.M."/>
            <person name="Earl A.S."/>
            <person name="Gibby P.D."/>
            <person name="Hartmann K.A."/>
            <person name="Liu J.E."/>
            <person name="Manci A.M."/>
            <person name="Nielsen D.A."/>
            <person name="Solomon M.B."/>
            <person name="Breakwell D.P."/>
            <person name="Burnett S.H."/>
            <person name="Grose J.H."/>
        </authorList>
    </citation>
    <scope>NUCLEOTIDE SEQUENCE [LARGE SCALE GENOMIC DNA]</scope>
    <source>
        <strain evidence="3 4">2789STDY5608636</strain>
    </source>
</reference>
<dbReference type="Proteomes" id="UP000092950">
    <property type="component" value="Chromosome"/>
</dbReference>
<reference evidence="2 5" key="2">
    <citation type="submission" date="2016-07" db="EMBL/GenBank/DDBJ databases">
        <title>Complete genome sequences of Bordetella pseudohinzii.</title>
        <authorList>
            <person name="Spilker T."/>
            <person name="Darrah R."/>
            <person name="LiPuma J.J."/>
        </authorList>
    </citation>
    <scope>NUCLEOTIDE SEQUENCE [LARGE SCALE GENOMIC DNA]</scope>
    <source>
        <strain evidence="2 5">HI4681</strain>
    </source>
</reference>
<dbReference type="GO" id="GO:0004364">
    <property type="term" value="F:glutathione transferase activity"/>
    <property type="evidence" value="ECO:0007669"/>
    <property type="project" value="UniProtKB-EC"/>
</dbReference>
<accession>A0A0M7HX13</accession>
<dbReference type="EC" id="2.5.1.18" evidence="3"/>
<gene>
    <name evidence="3" type="primary">gstB_5</name>
    <name evidence="2" type="ORF">BBN53_10400</name>
    <name evidence="3" type="ORF">ERS370011_03987</name>
</gene>